<dbReference type="eggNOG" id="ENOG50340AB">
    <property type="taxonomic scope" value="Bacteria"/>
</dbReference>
<accession>D5B9S5</accession>
<dbReference type="KEGG" id="zpr:ZPR_4084"/>
<dbReference type="HOGENOM" id="CLU_1658061_0_0_10"/>
<dbReference type="Proteomes" id="UP000001654">
    <property type="component" value="Chromosome"/>
</dbReference>
<protein>
    <submittedName>
        <fullName evidence="1">Uncharacterized protein</fullName>
    </submittedName>
</protein>
<reference evidence="1 2" key="1">
    <citation type="journal article" date="2010" name="BMC Genomics">
        <title>The complete genome of Zunongwangia profunda SM-A87 reveals its adaptation to the deep-sea environment and ecological role in sedimentary organic nitrogen degradation.</title>
        <authorList>
            <person name="Qin Q.L."/>
            <person name="Zhang X.Y."/>
            <person name="Wang X.M."/>
            <person name="Liu G.M."/>
            <person name="Chen X.L."/>
            <person name="Xie B.B."/>
            <person name="Dang H.Y."/>
            <person name="Zhou B.C."/>
            <person name="Yu J."/>
            <person name="Zhang Y.Z."/>
        </authorList>
    </citation>
    <scope>NUCLEOTIDE SEQUENCE [LARGE SCALE GENOMIC DNA]</scope>
    <source>
        <strain evidence="2">DSM 18752 / CCTCC AB 206139 / SM-A87</strain>
    </source>
</reference>
<proteinExistence type="predicted"/>
<gene>
    <name evidence="1" type="ordered locus">ZPR_4084</name>
</gene>
<name>D5B9S5_ZUNPS</name>
<dbReference type="OrthoDB" id="1434323at2"/>
<dbReference type="AlphaFoldDB" id="D5B9S5"/>
<keyword evidence="2" id="KW-1185">Reference proteome</keyword>
<organism evidence="1 2">
    <name type="scientific">Zunongwangia profunda (strain DSM 18752 / CCTCC AB 206139 / SM-A87)</name>
    <name type="common">Wangia profunda</name>
    <dbReference type="NCBI Taxonomy" id="655815"/>
    <lineage>
        <taxon>Bacteria</taxon>
        <taxon>Pseudomonadati</taxon>
        <taxon>Bacteroidota</taxon>
        <taxon>Flavobacteriia</taxon>
        <taxon>Flavobacteriales</taxon>
        <taxon>Flavobacteriaceae</taxon>
        <taxon>Zunongwangia</taxon>
    </lineage>
</organism>
<evidence type="ECO:0000313" key="2">
    <source>
        <dbReference type="Proteomes" id="UP000001654"/>
    </source>
</evidence>
<dbReference type="RefSeq" id="WP_013073466.1">
    <property type="nucleotide sequence ID" value="NC_014041.1"/>
</dbReference>
<sequence>MKELIPLVILLITSTISLSQKIKKDDLVGEWTFIELQNDSGEKVTEIKHEGLKKRTGFNGVEKVNRDNYVLNGDGTYQSSNPLNESVGTWYYDEKNNAIRLEFRIAPDDKYIEIAKKMKTIKKRKDGFYYQKPTTEKILYFSKDSIVMDDYVGYYRIYTRKK</sequence>
<evidence type="ECO:0000313" key="1">
    <source>
        <dbReference type="EMBL" id="ADF54388.1"/>
    </source>
</evidence>
<dbReference type="EMBL" id="CP001650">
    <property type="protein sequence ID" value="ADF54388.1"/>
    <property type="molecule type" value="Genomic_DNA"/>
</dbReference>